<dbReference type="InParanoid" id="A0A7J7BWX5"/>
<protein>
    <submittedName>
        <fullName evidence="2">APO protein 4 mitochondrial</fullName>
    </submittedName>
</protein>
<evidence type="ECO:0000259" key="1">
    <source>
        <dbReference type="PROSITE" id="PS51499"/>
    </source>
</evidence>
<dbReference type="PROSITE" id="PS51499">
    <property type="entry name" value="APO"/>
    <property type="match status" value="2"/>
</dbReference>
<dbReference type="AlphaFoldDB" id="A0A7J7BWX5"/>
<dbReference type="GO" id="GO:0003723">
    <property type="term" value="F:RNA binding"/>
    <property type="evidence" value="ECO:0007669"/>
    <property type="project" value="InterPro"/>
</dbReference>
<dbReference type="OrthoDB" id="1898723at2759"/>
<evidence type="ECO:0000313" key="3">
    <source>
        <dbReference type="Proteomes" id="UP000593562"/>
    </source>
</evidence>
<reference evidence="2 3" key="1">
    <citation type="journal article" date="2020" name="Nat. Commun.">
        <title>Genome of Tripterygium wilfordii and identification of cytochrome P450 involved in triptolide biosynthesis.</title>
        <authorList>
            <person name="Tu L."/>
            <person name="Su P."/>
            <person name="Zhang Z."/>
            <person name="Gao L."/>
            <person name="Wang J."/>
            <person name="Hu T."/>
            <person name="Zhou J."/>
            <person name="Zhang Y."/>
            <person name="Zhao Y."/>
            <person name="Liu Y."/>
            <person name="Song Y."/>
            <person name="Tong Y."/>
            <person name="Lu Y."/>
            <person name="Yang J."/>
            <person name="Xu C."/>
            <person name="Jia M."/>
            <person name="Peters R.J."/>
            <person name="Huang L."/>
            <person name="Gao W."/>
        </authorList>
    </citation>
    <scope>NUCLEOTIDE SEQUENCE [LARGE SCALE GENOMIC DNA]</scope>
    <source>
        <strain evidence="3">cv. XIE 37</strain>
        <tissue evidence="2">Leaf</tissue>
    </source>
</reference>
<dbReference type="Pfam" id="PF05634">
    <property type="entry name" value="APO_RNA-bind"/>
    <property type="match status" value="2"/>
</dbReference>
<feature type="domain" description="APO" evidence="1">
    <location>
        <begin position="225"/>
        <end position="310"/>
    </location>
</feature>
<dbReference type="EMBL" id="JAAARO010000022">
    <property type="protein sequence ID" value="KAF5726410.1"/>
    <property type="molecule type" value="Genomic_DNA"/>
</dbReference>
<gene>
    <name evidence="2" type="ORF">HS088_TW22G00088</name>
</gene>
<accession>A0A7J7BWX5</accession>
<dbReference type="InterPro" id="IPR023342">
    <property type="entry name" value="APO_dom"/>
</dbReference>
<name>A0A7J7BWX5_TRIWF</name>
<organism evidence="2 3">
    <name type="scientific">Tripterygium wilfordii</name>
    <name type="common">Thunder God vine</name>
    <dbReference type="NCBI Taxonomy" id="458696"/>
    <lineage>
        <taxon>Eukaryota</taxon>
        <taxon>Viridiplantae</taxon>
        <taxon>Streptophyta</taxon>
        <taxon>Embryophyta</taxon>
        <taxon>Tracheophyta</taxon>
        <taxon>Spermatophyta</taxon>
        <taxon>Magnoliopsida</taxon>
        <taxon>eudicotyledons</taxon>
        <taxon>Gunneridae</taxon>
        <taxon>Pentapetalae</taxon>
        <taxon>rosids</taxon>
        <taxon>fabids</taxon>
        <taxon>Celastrales</taxon>
        <taxon>Celastraceae</taxon>
        <taxon>Tripterygium</taxon>
    </lineage>
</organism>
<dbReference type="FunCoup" id="A0A7J7BWX5">
    <property type="interactions" value="2368"/>
</dbReference>
<dbReference type="PANTHER" id="PTHR10388">
    <property type="entry name" value="EUKARYOTIC TRANSLATION INITIATION FACTOR SUI1"/>
    <property type="match status" value="1"/>
</dbReference>
<proteinExistence type="predicted"/>
<comment type="caution">
    <text evidence="2">The sequence shown here is derived from an EMBL/GenBank/DDBJ whole genome shotgun (WGS) entry which is preliminary data.</text>
</comment>
<evidence type="ECO:0000313" key="2">
    <source>
        <dbReference type="EMBL" id="KAF5726410.1"/>
    </source>
</evidence>
<dbReference type="Proteomes" id="UP000593562">
    <property type="component" value="Unassembled WGS sequence"/>
</dbReference>
<feature type="domain" description="APO" evidence="1">
    <location>
        <begin position="83"/>
        <end position="168"/>
    </location>
</feature>
<sequence>MNLRGKLWQTIIRESSGCITNSRLYSSKVDFKKLRPMILKRIEERKKQYPVTNMVPVAQEVLKARKQLILGVSTLIKMIPVKACKFCPEVYIGEKGHLIQTCYGYKRLGRNRVHEWINGGVNDILVPVESFHLQNMFQDVIKHNERFDLDRVPAIVELCWQAGADPYNENFCSSSGNSYNDLCNVDGAESLSSDDLCFIATGTLRAWETLRAGVRKLLLVHPAKVCEHCSEVHVGPSGHKARLCGVFKYETWRGSHFWKKADVDDLVPPKIVWRRRPQDPPVLLNEGRNFYGHAPAVIDLCTQAGSVAPTKYFCMMKVNGSSAPDM</sequence>
<keyword evidence="3" id="KW-1185">Reference proteome</keyword>